<dbReference type="Gene3D" id="3.30.70.1230">
    <property type="entry name" value="Nucleotide cyclase"/>
    <property type="match status" value="1"/>
</dbReference>
<dbReference type="SMART" id="SM00044">
    <property type="entry name" value="CYCc"/>
    <property type="match status" value="1"/>
</dbReference>
<keyword evidence="4" id="KW-1185">Reference proteome</keyword>
<feature type="domain" description="Guanylate cyclase" evidence="2">
    <location>
        <begin position="123"/>
        <end position="255"/>
    </location>
</feature>
<keyword evidence="1" id="KW-0812">Transmembrane</keyword>
<sequence length="307" mass="34177">MKTPNRSVRLTDHMMVIGFTLAVIYWILDSFLSIFTTYDNLFEQLLGVNLDEVWTRLIVLCLFAIFGSHAQYTINERKKAEATLERDAATRERFQRLLSPDLAERVVSGELKVEKGGKDRVATVLFVDIRGFTTMSENNKASEVLRLLNEYYEVLVEVVFRHEGTVDKFIGDEMMVIWGAPVEHDNDPHRAVMAALDMQTALAGFNRKNMAEGGPEIKVGIGINTGNLMAGYIGSSHTMSYSVIGDTVNTASRLCSSALPGQILVSEETWGLVQDRFEAVPLGKVRARGKFRPVKAFSVVGPKPPSE</sequence>
<dbReference type="PROSITE" id="PS50125">
    <property type="entry name" value="GUANYLATE_CYCLASE_2"/>
    <property type="match status" value="1"/>
</dbReference>
<feature type="transmembrane region" description="Helical" evidence="1">
    <location>
        <begin position="54"/>
        <end position="74"/>
    </location>
</feature>
<keyword evidence="1" id="KW-0472">Membrane</keyword>
<dbReference type="InterPro" id="IPR001054">
    <property type="entry name" value="A/G_cyclase"/>
</dbReference>
<dbReference type="PANTHER" id="PTHR43081">
    <property type="entry name" value="ADENYLATE CYCLASE, TERMINAL-DIFFERENTIATION SPECIFIC-RELATED"/>
    <property type="match status" value="1"/>
</dbReference>
<gene>
    <name evidence="3" type="ORF">DSCA_09280</name>
</gene>
<dbReference type="InterPro" id="IPR050697">
    <property type="entry name" value="Adenylyl/Guanylyl_Cyclase_3/4"/>
</dbReference>
<feature type="transmembrane region" description="Helical" evidence="1">
    <location>
        <begin position="12"/>
        <end position="34"/>
    </location>
</feature>
<dbReference type="InterPro" id="IPR029787">
    <property type="entry name" value="Nucleotide_cyclase"/>
</dbReference>
<dbReference type="GO" id="GO:0035556">
    <property type="term" value="P:intracellular signal transduction"/>
    <property type="evidence" value="ECO:0007669"/>
    <property type="project" value="InterPro"/>
</dbReference>
<reference evidence="3 4" key="1">
    <citation type="submission" date="2019-11" db="EMBL/GenBank/DDBJ databases">
        <title>Comparative genomics of hydrocarbon-degrading Desulfosarcina strains.</title>
        <authorList>
            <person name="Watanabe M."/>
            <person name="Kojima H."/>
            <person name="Fukui M."/>
        </authorList>
    </citation>
    <scope>NUCLEOTIDE SEQUENCE [LARGE SCALE GENOMIC DNA]</scope>
    <source>
        <strain evidence="3 4">PL12</strain>
    </source>
</reference>
<dbReference type="AlphaFoldDB" id="A0A5K7YCX9"/>
<protein>
    <recommendedName>
        <fullName evidence="2">Guanylate cyclase domain-containing protein</fullName>
    </recommendedName>
</protein>
<dbReference type="RefSeq" id="WP_155315303.1">
    <property type="nucleotide sequence ID" value="NZ_AP021874.1"/>
</dbReference>
<dbReference type="Proteomes" id="UP000427906">
    <property type="component" value="Chromosome"/>
</dbReference>
<name>A0A5K7YCX9_9BACT</name>
<evidence type="ECO:0000313" key="4">
    <source>
        <dbReference type="Proteomes" id="UP000427906"/>
    </source>
</evidence>
<keyword evidence="1" id="KW-1133">Transmembrane helix</keyword>
<dbReference type="SUPFAM" id="SSF55073">
    <property type="entry name" value="Nucleotide cyclase"/>
    <property type="match status" value="1"/>
</dbReference>
<dbReference type="CDD" id="cd07302">
    <property type="entry name" value="CHD"/>
    <property type="match status" value="1"/>
</dbReference>
<proteinExistence type="predicted"/>
<dbReference type="OrthoDB" id="9806735at2"/>
<evidence type="ECO:0000313" key="3">
    <source>
        <dbReference type="EMBL" id="BBO66998.1"/>
    </source>
</evidence>
<dbReference type="PANTHER" id="PTHR43081:SF1">
    <property type="entry name" value="ADENYLATE CYCLASE, TERMINAL-DIFFERENTIATION SPECIFIC"/>
    <property type="match status" value="1"/>
</dbReference>
<dbReference type="EMBL" id="AP021874">
    <property type="protein sequence ID" value="BBO66998.1"/>
    <property type="molecule type" value="Genomic_DNA"/>
</dbReference>
<dbReference type="GO" id="GO:0004016">
    <property type="term" value="F:adenylate cyclase activity"/>
    <property type="evidence" value="ECO:0007669"/>
    <property type="project" value="UniProtKB-ARBA"/>
</dbReference>
<dbReference type="GO" id="GO:0006171">
    <property type="term" value="P:cAMP biosynthetic process"/>
    <property type="evidence" value="ECO:0007669"/>
    <property type="project" value="TreeGrafter"/>
</dbReference>
<evidence type="ECO:0000259" key="2">
    <source>
        <dbReference type="PROSITE" id="PS50125"/>
    </source>
</evidence>
<organism evidence="3 4">
    <name type="scientific">Desulfosarcina alkanivorans</name>
    <dbReference type="NCBI Taxonomy" id="571177"/>
    <lineage>
        <taxon>Bacteria</taxon>
        <taxon>Pseudomonadati</taxon>
        <taxon>Thermodesulfobacteriota</taxon>
        <taxon>Desulfobacteria</taxon>
        <taxon>Desulfobacterales</taxon>
        <taxon>Desulfosarcinaceae</taxon>
        <taxon>Desulfosarcina</taxon>
    </lineage>
</organism>
<dbReference type="Pfam" id="PF00211">
    <property type="entry name" value="Guanylate_cyc"/>
    <property type="match status" value="1"/>
</dbReference>
<evidence type="ECO:0000256" key="1">
    <source>
        <dbReference type="SAM" id="Phobius"/>
    </source>
</evidence>
<dbReference type="KEGG" id="dalk:DSCA_09280"/>
<accession>A0A5K7YCX9</accession>